<name>A0ACC0FC51_9ERIC</name>
<proteinExistence type="predicted"/>
<evidence type="ECO:0000313" key="1">
    <source>
        <dbReference type="EMBL" id="KAI7986368.1"/>
    </source>
</evidence>
<dbReference type="EMBL" id="CM045772">
    <property type="protein sequence ID" value="KAI7986368.1"/>
    <property type="molecule type" value="Genomic_DNA"/>
</dbReference>
<evidence type="ECO:0000313" key="2">
    <source>
        <dbReference type="Proteomes" id="UP001060215"/>
    </source>
</evidence>
<comment type="caution">
    <text evidence="1">The sequence shown here is derived from an EMBL/GenBank/DDBJ whole genome shotgun (WGS) entry which is preliminary data.</text>
</comment>
<reference evidence="1 2" key="1">
    <citation type="journal article" date="2022" name="Plant J.">
        <title>Chromosome-level genome of Camellia lanceoleosa provides a valuable resource for understanding genome evolution and self-incompatibility.</title>
        <authorList>
            <person name="Gong W."/>
            <person name="Xiao S."/>
            <person name="Wang L."/>
            <person name="Liao Z."/>
            <person name="Chang Y."/>
            <person name="Mo W."/>
            <person name="Hu G."/>
            <person name="Li W."/>
            <person name="Zhao G."/>
            <person name="Zhu H."/>
            <person name="Hu X."/>
            <person name="Ji K."/>
            <person name="Xiang X."/>
            <person name="Song Q."/>
            <person name="Yuan D."/>
            <person name="Jin S."/>
            <person name="Zhang L."/>
        </authorList>
    </citation>
    <scope>NUCLEOTIDE SEQUENCE [LARGE SCALE GENOMIC DNA]</scope>
    <source>
        <strain evidence="1">SQ_2022a</strain>
    </source>
</reference>
<organism evidence="1 2">
    <name type="scientific">Camellia lanceoleosa</name>
    <dbReference type="NCBI Taxonomy" id="1840588"/>
    <lineage>
        <taxon>Eukaryota</taxon>
        <taxon>Viridiplantae</taxon>
        <taxon>Streptophyta</taxon>
        <taxon>Embryophyta</taxon>
        <taxon>Tracheophyta</taxon>
        <taxon>Spermatophyta</taxon>
        <taxon>Magnoliopsida</taxon>
        <taxon>eudicotyledons</taxon>
        <taxon>Gunneridae</taxon>
        <taxon>Pentapetalae</taxon>
        <taxon>asterids</taxon>
        <taxon>Ericales</taxon>
        <taxon>Theaceae</taxon>
        <taxon>Camellia</taxon>
    </lineage>
</organism>
<accession>A0ACC0FC51</accession>
<keyword evidence="2" id="KW-1185">Reference proteome</keyword>
<sequence length="255" mass="29190">MSIIWEFNRWSDIFVEKQSSFKVMVSHACEVATSAIFVRIADHNDLMKYFREDLHRRFLSTDFKKQIDGIEMLHKSRYNIEKVREKMRKLIKQIIYAFSAAKTFPYVLEGTESSIICLQIMGQLKSLQLIASLTTERDGEIRKAALNTLATGAPLEEDLEDPMKRPKRIVDVGCGIGGSSRYLARKYEAQCQGITLSPIQDQMAEGLAASQGLANKAGMCRMVARDEHRFRRQIAFYGKLSLLYSLRLLLHELCI</sequence>
<protein>
    <submittedName>
        <fullName evidence="1">Protein MOR1</fullName>
    </submittedName>
</protein>
<dbReference type="Proteomes" id="UP001060215">
    <property type="component" value="Chromosome 15"/>
</dbReference>
<gene>
    <name evidence="1" type="ORF">LOK49_LG14G01213</name>
</gene>